<dbReference type="InterPro" id="IPR047057">
    <property type="entry name" value="MerR_fam"/>
</dbReference>
<dbReference type="Pfam" id="PF13411">
    <property type="entry name" value="MerR_1"/>
    <property type="match status" value="1"/>
</dbReference>
<feature type="domain" description="HTH merR-type" evidence="4">
    <location>
        <begin position="1"/>
        <end position="69"/>
    </location>
</feature>
<evidence type="ECO:0000313" key="5">
    <source>
        <dbReference type="EMBL" id="NYE86061.1"/>
    </source>
</evidence>
<feature type="coiled-coil region" evidence="2">
    <location>
        <begin position="91"/>
        <end position="118"/>
    </location>
</feature>
<dbReference type="CDD" id="cd04784">
    <property type="entry name" value="HTH_CadR-PbrR"/>
    <property type="match status" value="1"/>
</dbReference>
<dbReference type="Proteomes" id="UP000542125">
    <property type="component" value="Unassembled WGS sequence"/>
</dbReference>
<organism evidence="5 6">
    <name type="scientific">Pigmentiphaga litoralis</name>
    <dbReference type="NCBI Taxonomy" id="516702"/>
    <lineage>
        <taxon>Bacteria</taxon>
        <taxon>Pseudomonadati</taxon>
        <taxon>Pseudomonadota</taxon>
        <taxon>Betaproteobacteria</taxon>
        <taxon>Burkholderiales</taxon>
        <taxon>Alcaligenaceae</taxon>
        <taxon>Pigmentiphaga</taxon>
    </lineage>
</organism>
<dbReference type="GO" id="GO:0045893">
    <property type="term" value="P:positive regulation of DNA-templated transcription"/>
    <property type="evidence" value="ECO:0007669"/>
    <property type="project" value="InterPro"/>
</dbReference>
<dbReference type="InterPro" id="IPR011791">
    <property type="entry name" value="CadR-PbrR"/>
</dbReference>
<evidence type="ECO:0000256" key="3">
    <source>
        <dbReference type="SAM" id="MobiDB-lite"/>
    </source>
</evidence>
<dbReference type="AlphaFoldDB" id="A0A7Y9IZY4"/>
<dbReference type="PRINTS" id="PR00040">
    <property type="entry name" value="HTHMERR"/>
</dbReference>
<name>A0A7Y9IZY4_9BURK</name>
<dbReference type="SUPFAM" id="SSF46955">
    <property type="entry name" value="Putative DNA-binding domain"/>
    <property type="match status" value="1"/>
</dbReference>
<accession>A0A7Y9IZY4</accession>
<dbReference type="PROSITE" id="PS50937">
    <property type="entry name" value="HTH_MERR_2"/>
    <property type="match status" value="1"/>
</dbReference>
<evidence type="ECO:0000313" key="6">
    <source>
        <dbReference type="Proteomes" id="UP000542125"/>
    </source>
</evidence>
<keyword evidence="6" id="KW-1185">Reference proteome</keyword>
<dbReference type="GO" id="GO:0003677">
    <property type="term" value="F:DNA binding"/>
    <property type="evidence" value="ECO:0007669"/>
    <property type="project" value="UniProtKB-KW"/>
</dbReference>
<dbReference type="NCBIfam" id="TIGR02047">
    <property type="entry name" value="CadR-PbrR"/>
    <property type="match status" value="1"/>
</dbReference>
<feature type="region of interest" description="Disordered" evidence="3">
    <location>
        <begin position="129"/>
        <end position="151"/>
    </location>
</feature>
<dbReference type="InterPro" id="IPR000551">
    <property type="entry name" value="MerR-type_HTH_dom"/>
</dbReference>
<comment type="caution">
    <text evidence="5">The sequence shown here is derived from an EMBL/GenBank/DDBJ whole genome shotgun (WGS) entry which is preliminary data.</text>
</comment>
<dbReference type="RefSeq" id="WP_179590715.1">
    <property type="nucleotide sequence ID" value="NZ_JACBYR010000003.1"/>
</dbReference>
<evidence type="ECO:0000256" key="2">
    <source>
        <dbReference type="SAM" id="Coils"/>
    </source>
</evidence>
<sequence>MKIGELAARTNTPVETIRYYEREALLPPPARTAGNYRIYGESHVERLQMIRHCRSLDMTLGEIRRLLEFRDAPNASCGEINALLDEHIGHVATRITELRALQKQLKSLREQCLQAKAAKDCGILQTLSEAVDPPPRHDTTHKHGLLGPTHG</sequence>
<evidence type="ECO:0000259" key="4">
    <source>
        <dbReference type="PROSITE" id="PS50937"/>
    </source>
</evidence>
<protein>
    <submittedName>
        <fullName evidence="5">Cd(II)/Pb(II)-responsive transcriptional regulator</fullName>
    </submittedName>
</protein>
<dbReference type="PANTHER" id="PTHR30204:SF92">
    <property type="entry name" value="HTH-TYPE TRANSCRIPTIONAL REGULATOR ZNTR"/>
    <property type="match status" value="1"/>
</dbReference>
<reference evidence="5 6" key="1">
    <citation type="submission" date="2020-07" db="EMBL/GenBank/DDBJ databases">
        <title>Genomic Encyclopedia of Type Strains, Phase IV (KMG-V): Genome sequencing to study the core and pangenomes of soil and plant-associated prokaryotes.</title>
        <authorList>
            <person name="Whitman W."/>
        </authorList>
    </citation>
    <scope>NUCLEOTIDE SEQUENCE [LARGE SCALE GENOMIC DNA]</scope>
    <source>
        <strain evidence="5 6">SAS40</strain>
    </source>
</reference>
<proteinExistence type="predicted"/>
<dbReference type="GO" id="GO:0046872">
    <property type="term" value="F:metal ion binding"/>
    <property type="evidence" value="ECO:0007669"/>
    <property type="project" value="InterPro"/>
</dbReference>
<keyword evidence="1" id="KW-0238">DNA-binding</keyword>
<dbReference type="Gene3D" id="1.10.1660.10">
    <property type="match status" value="1"/>
</dbReference>
<keyword evidence="2" id="KW-0175">Coiled coil</keyword>
<gene>
    <name evidence="5" type="ORF">FHW18_005380</name>
</gene>
<dbReference type="PANTHER" id="PTHR30204">
    <property type="entry name" value="REDOX-CYCLING DRUG-SENSING TRANSCRIPTIONAL ACTIVATOR SOXR"/>
    <property type="match status" value="1"/>
</dbReference>
<dbReference type="InterPro" id="IPR009061">
    <property type="entry name" value="DNA-bd_dom_put_sf"/>
</dbReference>
<dbReference type="SMART" id="SM00422">
    <property type="entry name" value="HTH_MERR"/>
    <property type="match status" value="1"/>
</dbReference>
<evidence type="ECO:0000256" key="1">
    <source>
        <dbReference type="ARBA" id="ARBA00023125"/>
    </source>
</evidence>
<dbReference type="GO" id="GO:0003700">
    <property type="term" value="F:DNA-binding transcription factor activity"/>
    <property type="evidence" value="ECO:0007669"/>
    <property type="project" value="InterPro"/>
</dbReference>
<dbReference type="EMBL" id="JACBYR010000003">
    <property type="protein sequence ID" value="NYE86061.1"/>
    <property type="molecule type" value="Genomic_DNA"/>
</dbReference>